<dbReference type="EMBL" id="JAHLFV010000044">
    <property type="protein sequence ID" value="MBU3849318.1"/>
    <property type="molecule type" value="Genomic_DNA"/>
</dbReference>
<gene>
    <name evidence="1" type="ORF">IAA16_01995</name>
</gene>
<organism evidence="1 2">
    <name type="scientific">Candidatus Treponema excrementipullorum</name>
    <dbReference type="NCBI Taxonomy" id="2838768"/>
    <lineage>
        <taxon>Bacteria</taxon>
        <taxon>Pseudomonadati</taxon>
        <taxon>Spirochaetota</taxon>
        <taxon>Spirochaetia</taxon>
        <taxon>Spirochaetales</taxon>
        <taxon>Treponemataceae</taxon>
        <taxon>Treponema</taxon>
    </lineage>
</organism>
<reference evidence="1" key="2">
    <citation type="submission" date="2021-04" db="EMBL/GenBank/DDBJ databases">
        <authorList>
            <person name="Gilroy R."/>
        </authorList>
    </citation>
    <scope>NUCLEOTIDE SEQUENCE</scope>
    <source>
        <strain evidence="1">Gambia15-2214</strain>
    </source>
</reference>
<proteinExistence type="predicted"/>
<evidence type="ECO:0000313" key="1">
    <source>
        <dbReference type="EMBL" id="MBU3849318.1"/>
    </source>
</evidence>
<protein>
    <submittedName>
        <fullName evidence="1">Uncharacterized protein</fullName>
    </submittedName>
</protein>
<comment type="caution">
    <text evidence="1">The sequence shown here is derived from an EMBL/GenBank/DDBJ whole genome shotgun (WGS) entry which is preliminary data.</text>
</comment>
<dbReference type="Proteomes" id="UP000823914">
    <property type="component" value="Unassembled WGS sequence"/>
</dbReference>
<sequence>MAKITNSAREDFNDKVKPYKDEVDKILAKEKNILSTMDRDSDNAAYKRILLAEDMIYVATVYLTMSNLSLEILSTKNTDSLNESRKALYKAIIYLEEVVTSVVDAPYSEYEDALSKIVKIPLEKRFFIVRKLGLAIHFLVDAYGENTKWKWAFVELNGRFAVVAKNFMDIKVVSKAFFDPGDPNYDTAVHYIRLVRKLIAQSVDAYHERYEFSTHRIDDMRNALLFISAQRRFCIIFDEKEEAEELKKKGRVLKEKLELDRKKGIAQ</sequence>
<evidence type="ECO:0000313" key="2">
    <source>
        <dbReference type="Proteomes" id="UP000823914"/>
    </source>
</evidence>
<accession>A0A9E2P004</accession>
<name>A0A9E2P004_9SPIR</name>
<reference evidence="1" key="1">
    <citation type="journal article" date="2021" name="PeerJ">
        <title>Extensive microbial diversity within the chicken gut microbiome revealed by metagenomics and culture.</title>
        <authorList>
            <person name="Gilroy R."/>
            <person name="Ravi A."/>
            <person name="Getino M."/>
            <person name="Pursley I."/>
            <person name="Horton D.L."/>
            <person name="Alikhan N.F."/>
            <person name="Baker D."/>
            <person name="Gharbi K."/>
            <person name="Hall N."/>
            <person name="Watson M."/>
            <person name="Adriaenssens E.M."/>
            <person name="Foster-Nyarko E."/>
            <person name="Jarju S."/>
            <person name="Secka A."/>
            <person name="Antonio M."/>
            <person name="Oren A."/>
            <person name="Chaudhuri R.R."/>
            <person name="La Ragione R."/>
            <person name="Hildebrand F."/>
            <person name="Pallen M.J."/>
        </authorList>
    </citation>
    <scope>NUCLEOTIDE SEQUENCE</scope>
    <source>
        <strain evidence="1">Gambia15-2214</strain>
    </source>
</reference>
<dbReference type="AlphaFoldDB" id="A0A9E2P004"/>